<dbReference type="CDD" id="cd00067">
    <property type="entry name" value="GAL4"/>
    <property type="match status" value="1"/>
</dbReference>
<accession>A0A9P5HZK5</accession>
<dbReference type="AlphaFoldDB" id="A0A9P5HZK5"/>
<dbReference type="GO" id="GO:0008270">
    <property type="term" value="F:zinc ion binding"/>
    <property type="evidence" value="ECO:0007669"/>
    <property type="project" value="InterPro"/>
</dbReference>
<dbReference type="InterPro" id="IPR036864">
    <property type="entry name" value="Zn2-C6_fun-type_DNA-bd_sf"/>
</dbReference>
<proteinExistence type="predicted"/>
<gene>
    <name evidence="8" type="ORF">EAE97_010061</name>
</gene>
<dbReference type="PANTHER" id="PTHR31845:SF10">
    <property type="entry name" value="ZN(II)2CYS6 TRANSCRIPTION FACTOR (EUROFUNG)"/>
    <property type="match status" value="1"/>
</dbReference>
<dbReference type="GeneID" id="62153649"/>
<evidence type="ECO:0000259" key="7">
    <source>
        <dbReference type="PROSITE" id="PS50048"/>
    </source>
</evidence>
<keyword evidence="2" id="KW-0805">Transcription regulation</keyword>
<dbReference type="EMBL" id="RCSW01000025">
    <property type="protein sequence ID" value="KAF7927386.1"/>
    <property type="molecule type" value="Genomic_DNA"/>
</dbReference>
<dbReference type="Gene3D" id="4.10.240.10">
    <property type="entry name" value="Zn(2)-C6 fungal-type DNA-binding domain"/>
    <property type="match status" value="1"/>
</dbReference>
<name>A0A9P5HZK5_9HELO</name>
<evidence type="ECO:0000256" key="3">
    <source>
        <dbReference type="ARBA" id="ARBA00023125"/>
    </source>
</evidence>
<evidence type="ECO:0000313" key="9">
    <source>
        <dbReference type="Proteomes" id="UP000710849"/>
    </source>
</evidence>
<feature type="region of interest" description="Disordered" evidence="6">
    <location>
        <begin position="551"/>
        <end position="574"/>
    </location>
</feature>
<dbReference type="RefSeq" id="XP_038728622.1">
    <property type="nucleotide sequence ID" value="XM_038880576.1"/>
</dbReference>
<comment type="subcellular location">
    <subcellularLocation>
        <location evidence="1">Nucleus</location>
    </subcellularLocation>
</comment>
<organism evidence="8 9">
    <name type="scientific">Botrytis byssoidea</name>
    <dbReference type="NCBI Taxonomy" id="139641"/>
    <lineage>
        <taxon>Eukaryota</taxon>
        <taxon>Fungi</taxon>
        <taxon>Dikarya</taxon>
        <taxon>Ascomycota</taxon>
        <taxon>Pezizomycotina</taxon>
        <taxon>Leotiomycetes</taxon>
        <taxon>Helotiales</taxon>
        <taxon>Sclerotiniaceae</taxon>
        <taxon>Botrytis</taxon>
    </lineage>
</organism>
<reference evidence="8 9" key="1">
    <citation type="journal article" date="2020" name="Genome Biol. Evol.">
        <title>Comparative genomics of Sclerotiniaceae.</title>
        <authorList>
            <person name="Valero Jimenez C.A."/>
            <person name="Steentjes M."/>
            <person name="Scholten O.E."/>
            <person name="Van Kan J.A.L."/>
        </authorList>
    </citation>
    <scope>NUCLEOTIDE SEQUENCE [LARGE SCALE GENOMIC DNA]</scope>
    <source>
        <strain evidence="8 9">MUCL 94</strain>
    </source>
</reference>
<protein>
    <recommendedName>
        <fullName evidence="7">Zn(2)-C6 fungal-type domain-containing protein</fullName>
    </recommendedName>
</protein>
<dbReference type="SUPFAM" id="SSF57701">
    <property type="entry name" value="Zn2/Cys6 DNA-binding domain"/>
    <property type="match status" value="1"/>
</dbReference>
<evidence type="ECO:0000256" key="2">
    <source>
        <dbReference type="ARBA" id="ARBA00023015"/>
    </source>
</evidence>
<keyword evidence="3" id="KW-0238">DNA-binding</keyword>
<dbReference type="GO" id="GO:0000976">
    <property type="term" value="F:transcription cis-regulatory region binding"/>
    <property type="evidence" value="ECO:0007669"/>
    <property type="project" value="TreeGrafter"/>
</dbReference>
<feature type="domain" description="Zn(2)-C6 fungal-type" evidence="7">
    <location>
        <begin position="19"/>
        <end position="50"/>
    </location>
</feature>
<keyword evidence="5" id="KW-0539">Nucleus</keyword>
<dbReference type="GO" id="GO:0005634">
    <property type="term" value="C:nucleus"/>
    <property type="evidence" value="ECO:0007669"/>
    <property type="project" value="UniProtKB-SubCell"/>
</dbReference>
<evidence type="ECO:0000256" key="6">
    <source>
        <dbReference type="SAM" id="MobiDB-lite"/>
    </source>
</evidence>
<dbReference type="GO" id="GO:0000981">
    <property type="term" value="F:DNA-binding transcription factor activity, RNA polymerase II-specific"/>
    <property type="evidence" value="ECO:0007669"/>
    <property type="project" value="InterPro"/>
</dbReference>
<sequence length="665" mass="74871">MEAPVVEHPKRAYGPQNNACGTCARAKVKCMPSDPMGDKCYRCQRLRKECEPPNKPKKRLKTTSVAGLEKKLDDIVTILSTSNHIPQASTAQRQNDIPMNTKSIDTPHLQSQNDVPMEIKSIDPPHLLDHVTEQTPNDETSMCFGDDLKTPSTSNCANTDLYSSSLNIPPIIDLDDDYAHALLAIFKSDMAPYCPFVLIPPNISPRQFQAERPFLWKAIITAASHRNPTFQDAFGIRSFENFITELLLRGQTASLDKLQALLVHLGWFHYQSIINNQTFNLIYLVKSMVTTLGLQRSLKQGTATSKVLVDGARQANKDKLSSRRLEELRAYAGCFYATSMMPPGSSVESMRYTVQLEEACKTVAEAGGLQSDILLFHLVKLQQLTRKIKHTFFNLEAGFGPRIVPRKMYMDLLQRELESFKHELPENLKSHFLISINYSIAEINLYEAGLNDADFTSADSLERLSILNSCLTSVKSFLNDKVTQWIDFSIAAAYTTWVQVGYGILVALKLCTCKADGWDRECARAALNIQHTINFLIEKLKKIISIRGRSPEQPQLHSQPQPQNPPSISITPTPSKDIFVRFSRQLLRIKSWYEASLYPHTPASSSSLEEEITQPFNQQDESATAPLVIPESYLQDEFLMSLDDNFWLAFPSADDGFWDLPEVAL</sequence>
<dbReference type="InterPro" id="IPR051089">
    <property type="entry name" value="prtT"/>
</dbReference>
<evidence type="ECO:0000313" key="8">
    <source>
        <dbReference type="EMBL" id="KAF7927386.1"/>
    </source>
</evidence>
<dbReference type="CDD" id="cd12148">
    <property type="entry name" value="fungal_TF_MHR"/>
    <property type="match status" value="1"/>
</dbReference>
<comment type="caution">
    <text evidence="8">The sequence shown here is derived from an EMBL/GenBank/DDBJ whole genome shotgun (WGS) entry which is preliminary data.</text>
</comment>
<evidence type="ECO:0000256" key="5">
    <source>
        <dbReference type="ARBA" id="ARBA00023242"/>
    </source>
</evidence>
<evidence type="ECO:0000256" key="1">
    <source>
        <dbReference type="ARBA" id="ARBA00004123"/>
    </source>
</evidence>
<evidence type="ECO:0000256" key="4">
    <source>
        <dbReference type="ARBA" id="ARBA00023163"/>
    </source>
</evidence>
<dbReference type="PANTHER" id="PTHR31845">
    <property type="entry name" value="FINGER DOMAIN PROTEIN, PUTATIVE-RELATED"/>
    <property type="match status" value="1"/>
</dbReference>
<dbReference type="PROSITE" id="PS00463">
    <property type="entry name" value="ZN2_CY6_FUNGAL_1"/>
    <property type="match status" value="1"/>
</dbReference>
<keyword evidence="9" id="KW-1185">Reference proteome</keyword>
<dbReference type="InterPro" id="IPR001138">
    <property type="entry name" value="Zn2Cys6_DnaBD"/>
</dbReference>
<dbReference type="Proteomes" id="UP000710849">
    <property type="component" value="Unassembled WGS sequence"/>
</dbReference>
<keyword evidence="4" id="KW-0804">Transcription</keyword>
<dbReference type="PROSITE" id="PS50048">
    <property type="entry name" value="ZN2_CY6_FUNGAL_2"/>
    <property type="match status" value="1"/>
</dbReference>